<keyword evidence="6 9" id="KW-1133">Transmembrane helix</keyword>
<feature type="transmembrane region" description="Helical" evidence="9">
    <location>
        <begin position="177"/>
        <end position="200"/>
    </location>
</feature>
<dbReference type="EMBL" id="JRRC01427493">
    <property type="protein sequence ID" value="KHG05294.1"/>
    <property type="molecule type" value="Genomic_DNA"/>
</dbReference>
<keyword evidence="13" id="KW-1185">Reference proteome</keyword>
<comment type="caution">
    <text evidence="11">The sequence shown here is derived from an EMBL/GenBank/DDBJ whole genome shotgun (WGS) entry which is preliminary data.</text>
</comment>
<dbReference type="AlphaFoldDB" id="A0A0B0N0R3"/>
<keyword evidence="9" id="KW-0813">Transport</keyword>
<evidence type="ECO:0000256" key="2">
    <source>
        <dbReference type="ARBA" id="ARBA00007049"/>
    </source>
</evidence>
<name>A0A0B0N0R3_GOSAR</name>
<comment type="function">
    <text evidence="9">Vacuolar Fe(2+) uptake transporter.</text>
</comment>
<dbReference type="InterPro" id="IPR008217">
    <property type="entry name" value="Ccc1_fam"/>
</dbReference>
<evidence type="ECO:0000256" key="8">
    <source>
        <dbReference type="ARBA" id="ARBA00044464"/>
    </source>
</evidence>
<comment type="catalytic activity">
    <reaction evidence="8">
        <text>Fe(2+)(in) = Fe(2+)(out)</text>
        <dbReference type="Rhea" id="RHEA:28486"/>
        <dbReference type="ChEBI" id="CHEBI:29033"/>
    </reaction>
    <physiologicalReaction direction="left-to-right" evidence="8">
        <dbReference type="Rhea" id="RHEA:28487"/>
    </physiologicalReaction>
</comment>
<evidence type="ECO:0000256" key="3">
    <source>
        <dbReference type="ARBA" id="ARBA00022496"/>
    </source>
</evidence>
<comment type="caution">
    <text evidence="9">Lacks conserved residue(s) required for the propagation of feature annotation.</text>
</comment>
<dbReference type="GO" id="GO:0005774">
    <property type="term" value="C:vacuolar membrane"/>
    <property type="evidence" value="ECO:0007669"/>
    <property type="project" value="UniProtKB-SubCell"/>
</dbReference>
<dbReference type="GO" id="GO:0030026">
    <property type="term" value="P:intracellular manganese ion homeostasis"/>
    <property type="evidence" value="ECO:0007669"/>
    <property type="project" value="InterPro"/>
</dbReference>
<comment type="similarity">
    <text evidence="2 9">Belongs to the CCC1 family.</text>
</comment>
<gene>
    <name evidence="10" type="ORF">F383_29131</name>
    <name evidence="11" type="ORF">F383_30891</name>
    <name evidence="12" type="ORF">F383_31396</name>
</gene>
<keyword evidence="3" id="KW-0410">Iron transport</keyword>
<keyword evidence="4 9" id="KW-0926">Vacuole</keyword>
<keyword evidence="5 9" id="KW-0812">Transmembrane</keyword>
<feature type="transmembrane region" description="Helical" evidence="9">
    <location>
        <begin position="206"/>
        <end position="227"/>
    </location>
</feature>
<organism evidence="11 13">
    <name type="scientific">Gossypium arboreum</name>
    <name type="common">Tree cotton</name>
    <name type="synonym">Gossypium nanking</name>
    <dbReference type="NCBI Taxonomy" id="29729"/>
    <lineage>
        <taxon>Eukaryota</taxon>
        <taxon>Viridiplantae</taxon>
        <taxon>Streptophyta</taxon>
        <taxon>Embryophyta</taxon>
        <taxon>Tracheophyta</taxon>
        <taxon>Spermatophyta</taxon>
        <taxon>Magnoliopsida</taxon>
        <taxon>eudicotyledons</taxon>
        <taxon>Gunneridae</taxon>
        <taxon>Pentapetalae</taxon>
        <taxon>rosids</taxon>
        <taxon>malvids</taxon>
        <taxon>Malvales</taxon>
        <taxon>Malvaceae</taxon>
        <taxon>Malvoideae</taxon>
        <taxon>Gossypium</taxon>
    </lineage>
</organism>
<accession>A0A0B0N0R3</accession>
<evidence type="ECO:0000313" key="11">
    <source>
        <dbReference type="EMBL" id="KHG05294.1"/>
    </source>
</evidence>
<dbReference type="PANTHER" id="PTHR31851">
    <property type="entry name" value="FE(2+)/MN(2+) TRANSPORTER PCL1"/>
    <property type="match status" value="1"/>
</dbReference>
<evidence type="ECO:0000256" key="7">
    <source>
        <dbReference type="ARBA" id="ARBA00023136"/>
    </source>
</evidence>
<evidence type="ECO:0000313" key="13">
    <source>
        <dbReference type="Proteomes" id="UP000032142"/>
    </source>
</evidence>
<keyword evidence="3" id="KW-0408">Iron</keyword>
<feature type="transmembrane region" description="Helical" evidence="9">
    <location>
        <begin position="239"/>
        <end position="259"/>
    </location>
</feature>
<evidence type="ECO:0000256" key="5">
    <source>
        <dbReference type="ARBA" id="ARBA00022692"/>
    </source>
</evidence>
<evidence type="ECO:0000256" key="9">
    <source>
        <dbReference type="RuleBase" id="RU369115"/>
    </source>
</evidence>
<evidence type="ECO:0000256" key="6">
    <source>
        <dbReference type="ARBA" id="ARBA00022989"/>
    </source>
</evidence>
<proteinExistence type="inferred from homology"/>
<reference evidence="13" key="2">
    <citation type="submission" date="2014-09" db="EMBL/GenBank/DDBJ databases">
        <authorList>
            <person name="Mudge J."/>
            <person name="Ramaraj T."/>
            <person name="Lindquist I.E."/>
            <person name="Bharti A.K."/>
            <person name="Sundararajan A."/>
            <person name="Cameron C.T."/>
            <person name="Woodward J.E."/>
            <person name="May G.D."/>
            <person name="Brubaker C."/>
            <person name="Broadhvest J."/>
            <person name="Wilkins T.A."/>
        </authorList>
    </citation>
    <scope>NUCLEOTIDE SEQUENCE</scope>
    <source>
        <strain evidence="13">cv. AKA8401</strain>
    </source>
</reference>
<comment type="subcellular location">
    <subcellularLocation>
        <location evidence="1 9">Vacuole membrane</location>
        <topology evidence="1 9">Multi-pass membrane protein</topology>
    </subcellularLocation>
</comment>
<keyword evidence="9" id="KW-0406">Ion transport</keyword>
<reference evidence="11" key="1">
    <citation type="submission" date="2014-09" db="EMBL/GenBank/DDBJ databases">
        <title>G. arboreum L. cv. AKA8401 A2 genome assembly version 1.0.</title>
        <authorList>
            <person name="Mudge J."/>
            <person name="Ramaraj T."/>
            <person name="Lindquist I.E."/>
            <person name="Bharti A.K."/>
            <person name="Sundararajan A."/>
            <person name="Cameron C.T."/>
            <person name="Woodward J.E."/>
            <person name="May G.D."/>
            <person name="Brubaker C."/>
            <person name="Broadhvest J."/>
            <person name="Wilkins T.A."/>
        </authorList>
    </citation>
    <scope>NUCLEOTIDE SEQUENCE</scope>
</reference>
<dbReference type="Pfam" id="PF01988">
    <property type="entry name" value="VIT1"/>
    <property type="match status" value="1"/>
</dbReference>
<evidence type="ECO:0000313" key="12">
    <source>
        <dbReference type="EMBL" id="KHG05425.1"/>
    </source>
</evidence>
<dbReference type="GO" id="GO:0005381">
    <property type="term" value="F:iron ion transmembrane transporter activity"/>
    <property type="evidence" value="ECO:0007669"/>
    <property type="project" value="UniProtKB-UniRule"/>
</dbReference>
<dbReference type="GO" id="GO:0005384">
    <property type="term" value="F:manganese ion transmembrane transporter activity"/>
    <property type="evidence" value="ECO:0007669"/>
    <property type="project" value="InterPro"/>
</dbReference>
<dbReference type="Proteomes" id="UP000032142">
    <property type="component" value="Unassembled WGS sequence"/>
</dbReference>
<keyword evidence="7 9" id="KW-0472">Membrane</keyword>
<sequence length="260" mass="28294">MRESDDIAVDTNSSTPLLEESEVKDKKEVSGMEQWRGEIVKSIVYAGLKAVFTCFSLISSVSATNLSSVEVLALGIANLVADGISSSLGDFLSSSTKEGLAIKEMAVTQWELNNHRKDQEEQLLQQYQSLGMDLIDSNMVVNIFAKYNDILRDQKMTAQKGVMPPDQGGEKPWKNGVVAFLTFVGFGAAPLLSFVVLKPFTDNELVMFIGACFMSAIALTFLGIAKAKICGKRNYVRSVGFVLLNGAVAASAAYFLGWMF</sequence>
<evidence type="ECO:0000256" key="4">
    <source>
        <dbReference type="ARBA" id="ARBA00022554"/>
    </source>
</evidence>
<protein>
    <recommendedName>
        <fullName evidence="9">Vacuolar iron transporter</fullName>
    </recommendedName>
</protein>
<evidence type="ECO:0000256" key="1">
    <source>
        <dbReference type="ARBA" id="ARBA00004128"/>
    </source>
</evidence>
<dbReference type="GO" id="GO:0140315">
    <property type="term" value="F:iron ion sequestering activity"/>
    <property type="evidence" value="ECO:0007669"/>
    <property type="project" value="UniProtKB-UniRule"/>
</dbReference>
<dbReference type="EMBL" id="JRRC01430028">
    <property type="protein sequence ID" value="KHG05425.1"/>
    <property type="molecule type" value="Genomic_DNA"/>
</dbReference>
<dbReference type="EMBL" id="JRRC01420472">
    <property type="protein sequence ID" value="KHG04908.1"/>
    <property type="molecule type" value="Genomic_DNA"/>
</dbReference>
<evidence type="ECO:0000313" key="10">
    <source>
        <dbReference type="EMBL" id="KHG04908.1"/>
    </source>
</evidence>